<dbReference type="Proteomes" id="UP000676336">
    <property type="component" value="Unassembled WGS sequence"/>
</dbReference>
<dbReference type="InterPro" id="IPR009784">
    <property type="entry name" value="DUF1349"/>
</dbReference>
<dbReference type="EMBL" id="CAJOBI010045914">
    <property type="protein sequence ID" value="CAF4347508.1"/>
    <property type="molecule type" value="Genomic_DNA"/>
</dbReference>
<reference evidence="2" key="1">
    <citation type="submission" date="2021-02" db="EMBL/GenBank/DDBJ databases">
        <authorList>
            <person name="Nowell W R."/>
        </authorList>
    </citation>
    <scope>NUCLEOTIDE SEQUENCE</scope>
</reference>
<dbReference type="Pfam" id="PF07081">
    <property type="entry name" value="DUF1349"/>
    <property type="match status" value="1"/>
</dbReference>
<evidence type="ECO:0000313" key="2">
    <source>
        <dbReference type="EMBL" id="CAF4347615.1"/>
    </source>
</evidence>
<feature type="non-terminal residue" evidence="2">
    <location>
        <position position="98"/>
    </location>
</feature>
<protein>
    <submittedName>
        <fullName evidence="2">Uncharacterized protein</fullName>
    </submittedName>
</protein>
<accession>A0A8S2UP25</accession>
<dbReference type="PANTHER" id="PTHR35332">
    <property type="entry name" value="REGULATION OF ENOLASE PROTEIN 1"/>
    <property type="match status" value="1"/>
</dbReference>
<feature type="non-terminal residue" evidence="2">
    <location>
        <position position="1"/>
    </location>
</feature>
<dbReference type="SUPFAM" id="SSF49899">
    <property type="entry name" value="Concanavalin A-like lectins/glucanases"/>
    <property type="match status" value="1"/>
</dbReference>
<evidence type="ECO:0000313" key="1">
    <source>
        <dbReference type="EMBL" id="CAF4347508.1"/>
    </source>
</evidence>
<dbReference type="PANTHER" id="PTHR35332:SF2">
    <property type="entry name" value="REGULATION OF ENOLASE PROTEIN 1"/>
    <property type="match status" value="1"/>
</dbReference>
<name>A0A8S2UP25_9BILA</name>
<proteinExistence type="predicted"/>
<dbReference type="Gene3D" id="2.60.120.200">
    <property type="match status" value="1"/>
</dbReference>
<evidence type="ECO:0000313" key="3">
    <source>
        <dbReference type="Proteomes" id="UP000676336"/>
    </source>
</evidence>
<comment type="caution">
    <text evidence="2">The sequence shown here is derived from an EMBL/GenBank/DDBJ whole genome shotgun (WGS) entry which is preliminary data.</text>
</comment>
<dbReference type="AlphaFoldDB" id="A0A8S2UP25"/>
<sequence>KNWIKCGVEYVEGNQFASVVVTVNGWSDWSVVPISSPDVLKLRVKREKEAVHIEYAEGENGEFKMMRLAYFPIPDKSQSIMVGIMCASPGEDTQGFEI</sequence>
<gene>
    <name evidence="1" type="ORF">SMN809_LOCUS28088</name>
    <name evidence="2" type="ORF">SMN809_LOCUS28094</name>
</gene>
<dbReference type="InterPro" id="IPR013320">
    <property type="entry name" value="ConA-like_dom_sf"/>
</dbReference>
<dbReference type="EMBL" id="CAJOBI010045929">
    <property type="protein sequence ID" value="CAF4347615.1"/>
    <property type="molecule type" value="Genomic_DNA"/>
</dbReference>
<organism evidence="2 3">
    <name type="scientific">Rotaria magnacalcarata</name>
    <dbReference type="NCBI Taxonomy" id="392030"/>
    <lineage>
        <taxon>Eukaryota</taxon>
        <taxon>Metazoa</taxon>
        <taxon>Spiralia</taxon>
        <taxon>Gnathifera</taxon>
        <taxon>Rotifera</taxon>
        <taxon>Eurotatoria</taxon>
        <taxon>Bdelloidea</taxon>
        <taxon>Philodinida</taxon>
        <taxon>Philodinidae</taxon>
        <taxon>Rotaria</taxon>
    </lineage>
</organism>